<organism evidence="2 3">
    <name type="scientific">Nonomuraea polychroma</name>
    <dbReference type="NCBI Taxonomy" id="46176"/>
    <lineage>
        <taxon>Bacteria</taxon>
        <taxon>Bacillati</taxon>
        <taxon>Actinomycetota</taxon>
        <taxon>Actinomycetes</taxon>
        <taxon>Streptosporangiales</taxon>
        <taxon>Streptosporangiaceae</taxon>
        <taxon>Nonomuraea</taxon>
    </lineage>
</organism>
<dbReference type="Proteomes" id="UP000284824">
    <property type="component" value="Unassembled WGS sequence"/>
</dbReference>
<protein>
    <submittedName>
        <fullName evidence="2">Secretory lipase</fullName>
    </submittedName>
</protein>
<evidence type="ECO:0000313" key="2">
    <source>
        <dbReference type="EMBL" id="RVX47009.1"/>
    </source>
</evidence>
<dbReference type="InterPro" id="IPR005152">
    <property type="entry name" value="Lipase_secreted"/>
</dbReference>
<dbReference type="EMBL" id="SAUN01000001">
    <property type="protein sequence ID" value="RVX47009.1"/>
    <property type="molecule type" value="Genomic_DNA"/>
</dbReference>
<proteinExistence type="predicted"/>
<evidence type="ECO:0000313" key="3">
    <source>
        <dbReference type="Proteomes" id="UP000284824"/>
    </source>
</evidence>
<dbReference type="PIRSF" id="PIRSF029171">
    <property type="entry name" value="Esterase_LipA"/>
    <property type="match status" value="1"/>
</dbReference>
<dbReference type="PANTHER" id="PTHR34853:SF1">
    <property type="entry name" value="LIPASE 5"/>
    <property type="match status" value="1"/>
</dbReference>
<feature type="chain" id="PRO_5019582224" evidence="1">
    <location>
        <begin position="26"/>
        <end position="397"/>
    </location>
</feature>
<sequence length="397" mass="42497">MTFSRALVTAGLALGCLATTLPAEASVAQTVARGAVVSSTLVEKLDKGQIAERLKAAGIDAAQVKYGVSAYRVVYRTVDAKGRSTTASQLVALPDNGRRDLRVVSWLHGTTVYRGDVASVNEKSTDRAAALLFAGAGHAVSAPDYLGLGMGPGHHTYGDPRTTVSAPVDALRATRAFTRGHERRLDSRVLVSGFSQGGPATMMVGRFLQQGQDPYFRLGGLAPIAGPFDLSSFEAAAADDKIRMASLYLAYFVISADRYTDVYGTPSEAFRAPYDEQVEKLFDGNHQAAEIAQALPPTSEKLFTAQFLDRVRKPTGKLKELLTALDSTCNWKPAVPVRLHHAKGDADVAYDNALYCQRQLRSHGATQTLTDAGSVDHNQTVRKALPLVVAGFTGNWA</sequence>
<reference evidence="2 3" key="1">
    <citation type="submission" date="2019-01" db="EMBL/GenBank/DDBJ databases">
        <title>Sequencing the genomes of 1000 actinobacteria strains.</title>
        <authorList>
            <person name="Klenk H.-P."/>
        </authorList>
    </citation>
    <scope>NUCLEOTIDE SEQUENCE [LARGE SCALE GENOMIC DNA]</scope>
    <source>
        <strain evidence="2 3">DSM 43925</strain>
    </source>
</reference>
<dbReference type="SUPFAM" id="SSF53474">
    <property type="entry name" value="alpha/beta-Hydrolases"/>
    <property type="match status" value="1"/>
</dbReference>
<gene>
    <name evidence="2" type="ORF">EDD27_9928</name>
</gene>
<accession>A0A438MMY8</accession>
<dbReference type="OrthoDB" id="4857813at2"/>
<dbReference type="RefSeq" id="WP_127939515.1">
    <property type="nucleotide sequence ID" value="NZ_SAUN01000001.1"/>
</dbReference>
<evidence type="ECO:0000256" key="1">
    <source>
        <dbReference type="SAM" id="SignalP"/>
    </source>
</evidence>
<name>A0A438MMY8_9ACTN</name>
<keyword evidence="1" id="KW-0732">Signal</keyword>
<dbReference type="PROSITE" id="PS51257">
    <property type="entry name" value="PROKAR_LIPOPROTEIN"/>
    <property type="match status" value="1"/>
</dbReference>
<feature type="signal peptide" evidence="1">
    <location>
        <begin position="1"/>
        <end position="25"/>
    </location>
</feature>
<dbReference type="GO" id="GO:0004806">
    <property type="term" value="F:triacylglycerol lipase activity"/>
    <property type="evidence" value="ECO:0007669"/>
    <property type="project" value="InterPro"/>
</dbReference>
<dbReference type="InterPro" id="IPR029058">
    <property type="entry name" value="AB_hydrolase_fold"/>
</dbReference>
<keyword evidence="3" id="KW-1185">Reference proteome</keyword>
<dbReference type="Pfam" id="PF03583">
    <property type="entry name" value="LIP"/>
    <property type="match status" value="1"/>
</dbReference>
<dbReference type="Gene3D" id="1.10.260.160">
    <property type="match status" value="1"/>
</dbReference>
<dbReference type="AlphaFoldDB" id="A0A438MMY8"/>
<dbReference type="GO" id="GO:0016042">
    <property type="term" value="P:lipid catabolic process"/>
    <property type="evidence" value="ECO:0007669"/>
    <property type="project" value="InterPro"/>
</dbReference>
<dbReference type="PANTHER" id="PTHR34853">
    <property type="match status" value="1"/>
</dbReference>
<comment type="caution">
    <text evidence="2">The sequence shown here is derived from an EMBL/GenBank/DDBJ whole genome shotgun (WGS) entry which is preliminary data.</text>
</comment>
<dbReference type="Gene3D" id="3.40.50.1820">
    <property type="entry name" value="alpha/beta hydrolase"/>
    <property type="match status" value="1"/>
</dbReference>